<evidence type="ECO:0000313" key="7">
    <source>
        <dbReference type="EMBL" id="KXG74781.1"/>
    </source>
</evidence>
<organism evidence="7 8">
    <name type="scientific">Thermotalea metallivorans</name>
    <dbReference type="NCBI Taxonomy" id="520762"/>
    <lineage>
        <taxon>Bacteria</taxon>
        <taxon>Bacillati</taxon>
        <taxon>Bacillota</taxon>
        <taxon>Clostridia</taxon>
        <taxon>Peptostreptococcales</taxon>
        <taxon>Thermotaleaceae</taxon>
        <taxon>Thermotalea</taxon>
    </lineage>
</organism>
<dbReference type="Pfam" id="PF00276">
    <property type="entry name" value="Ribosomal_L23"/>
    <property type="match status" value="1"/>
</dbReference>
<keyword evidence="4 6" id="KW-0689">Ribosomal protein</keyword>
<keyword evidence="2 6" id="KW-0699">rRNA-binding</keyword>
<dbReference type="GO" id="GO:0019843">
    <property type="term" value="F:rRNA binding"/>
    <property type="evidence" value="ECO:0007669"/>
    <property type="project" value="UniProtKB-UniRule"/>
</dbReference>
<comment type="function">
    <text evidence="6">One of the early assembly proteins it binds 23S rRNA. One of the proteins that surrounds the polypeptide exit tunnel on the outside of the ribosome. Forms the main docking site for trigger factor binding to the ribosome.</text>
</comment>
<dbReference type="Proteomes" id="UP000070456">
    <property type="component" value="Unassembled WGS sequence"/>
</dbReference>
<evidence type="ECO:0000256" key="3">
    <source>
        <dbReference type="ARBA" id="ARBA00022884"/>
    </source>
</evidence>
<dbReference type="GO" id="GO:0003735">
    <property type="term" value="F:structural constituent of ribosome"/>
    <property type="evidence" value="ECO:0007669"/>
    <property type="project" value="InterPro"/>
</dbReference>
<dbReference type="STRING" id="520762.AN619_21210"/>
<dbReference type="GO" id="GO:0006412">
    <property type="term" value="P:translation"/>
    <property type="evidence" value="ECO:0007669"/>
    <property type="project" value="UniProtKB-UniRule"/>
</dbReference>
<name>A0A140L2K6_9FIRM</name>
<reference evidence="7 8" key="1">
    <citation type="submission" date="2015-12" db="EMBL/GenBank/DDBJ databases">
        <title>Draft genome sequence of the thermoanaerobe Thermotalea metallivorans, an isolate from the runoff channel of the Great Artesian Basin, Australia.</title>
        <authorList>
            <person name="Patel B.K."/>
        </authorList>
    </citation>
    <scope>NUCLEOTIDE SEQUENCE [LARGE SCALE GENOMIC DNA]</scope>
    <source>
        <strain evidence="7 8">B2-1</strain>
    </source>
</reference>
<dbReference type="RefSeq" id="WP_083525091.1">
    <property type="nucleotide sequence ID" value="NZ_LOEE01000046.1"/>
</dbReference>
<dbReference type="PANTHER" id="PTHR11620">
    <property type="entry name" value="60S RIBOSOMAL PROTEIN L23A"/>
    <property type="match status" value="1"/>
</dbReference>
<dbReference type="PATRIC" id="fig|520762.4.peg.2349"/>
<comment type="subunit">
    <text evidence="6">Part of the 50S ribosomal subunit. Contacts protein L29, and trigger factor when it is bound to the ribosome.</text>
</comment>
<dbReference type="GO" id="GO:0005840">
    <property type="term" value="C:ribosome"/>
    <property type="evidence" value="ECO:0007669"/>
    <property type="project" value="UniProtKB-KW"/>
</dbReference>
<dbReference type="NCBIfam" id="NF004359">
    <property type="entry name" value="PRK05738.1-3"/>
    <property type="match status" value="1"/>
</dbReference>
<dbReference type="Gene3D" id="3.30.70.330">
    <property type="match status" value="1"/>
</dbReference>
<dbReference type="NCBIfam" id="NF004366">
    <property type="entry name" value="PRK05738.3-2"/>
    <property type="match status" value="1"/>
</dbReference>
<comment type="caution">
    <text evidence="7">The sequence shown here is derived from an EMBL/GenBank/DDBJ whole genome shotgun (WGS) entry which is preliminary data.</text>
</comment>
<dbReference type="InterPro" id="IPR013025">
    <property type="entry name" value="Ribosomal_uL23-like"/>
</dbReference>
<keyword evidence="8" id="KW-1185">Reference proteome</keyword>
<evidence type="ECO:0000256" key="2">
    <source>
        <dbReference type="ARBA" id="ARBA00022730"/>
    </source>
</evidence>
<evidence type="ECO:0000256" key="6">
    <source>
        <dbReference type="HAMAP-Rule" id="MF_01369"/>
    </source>
</evidence>
<protein>
    <recommendedName>
        <fullName evidence="6">Large ribosomal subunit protein uL23</fullName>
    </recommendedName>
</protein>
<accession>A0A140L2K6</accession>
<dbReference type="GO" id="GO:1990904">
    <property type="term" value="C:ribonucleoprotein complex"/>
    <property type="evidence" value="ECO:0007669"/>
    <property type="project" value="UniProtKB-KW"/>
</dbReference>
<sequence>MMTPYDIIKRPIISETSMENMAEKKYTFEVDRRANKVEIKKAIEKIFGVKVQKVNTMNVPGKKKRMGMHVGKRPDWKKAIVQLTPDSKEIEFFEGM</sequence>
<dbReference type="NCBIfam" id="NF004363">
    <property type="entry name" value="PRK05738.2-4"/>
    <property type="match status" value="1"/>
</dbReference>
<evidence type="ECO:0000256" key="5">
    <source>
        <dbReference type="ARBA" id="ARBA00023274"/>
    </source>
</evidence>
<proteinExistence type="inferred from homology"/>
<evidence type="ECO:0000256" key="4">
    <source>
        <dbReference type="ARBA" id="ARBA00022980"/>
    </source>
</evidence>
<dbReference type="InterPro" id="IPR012678">
    <property type="entry name" value="Ribosomal_uL23/eL15/eS24_sf"/>
</dbReference>
<evidence type="ECO:0000313" key="8">
    <source>
        <dbReference type="Proteomes" id="UP000070456"/>
    </source>
</evidence>
<evidence type="ECO:0000256" key="1">
    <source>
        <dbReference type="ARBA" id="ARBA00006700"/>
    </source>
</evidence>
<dbReference type="SUPFAM" id="SSF54189">
    <property type="entry name" value="Ribosomal proteins S24e, L23 and L15e"/>
    <property type="match status" value="1"/>
</dbReference>
<keyword evidence="5 6" id="KW-0687">Ribonucleoprotein</keyword>
<dbReference type="EMBL" id="LOEE01000046">
    <property type="protein sequence ID" value="KXG74781.1"/>
    <property type="molecule type" value="Genomic_DNA"/>
</dbReference>
<dbReference type="OrthoDB" id="9793353at2"/>
<comment type="similarity">
    <text evidence="1 6">Belongs to the universal ribosomal protein uL23 family.</text>
</comment>
<dbReference type="InterPro" id="IPR012677">
    <property type="entry name" value="Nucleotide-bd_a/b_plait_sf"/>
</dbReference>
<keyword evidence="3 6" id="KW-0694">RNA-binding</keyword>
<gene>
    <name evidence="6 7" type="primary">rplW</name>
    <name evidence="7" type="ORF">AN619_21210</name>
</gene>
<dbReference type="FunFam" id="3.30.70.330:FF:000001">
    <property type="entry name" value="50S ribosomal protein L23"/>
    <property type="match status" value="1"/>
</dbReference>
<dbReference type="AlphaFoldDB" id="A0A140L2K6"/>
<dbReference type="HAMAP" id="MF_01369_B">
    <property type="entry name" value="Ribosomal_uL23_B"/>
    <property type="match status" value="1"/>
</dbReference>